<keyword evidence="4" id="KW-0146">Chitin degradation</keyword>
<dbReference type="RefSeq" id="WP_249893125.1">
    <property type="nucleotide sequence ID" value="NZ_CP082904.1"/>
</dbReference>
<keyword evidence="8" id="KW-0732">Signal</keyword>
<evidence type="ECO:0000256" key="4">
    <source>
        <dbReference type="ARBA" id="ARBA00023024"/>
    </source>
</evidence>
<evidence type="ECO:0000313" key="11">
    <source>
        <dbReference type="Proteomes" id="UP001056635"/>
    </source>
</evidence>
<keyword evidence="6" id="KW-0624">Polysaccharide degradation</keyword>
<dbReference type="PANTHER" id="PTHR11177">
    <property type="entry name" value="CHITINASE"/>
    <property type="match status" value="1"/>
</dbReference>
<evidence type="ECO:0000256" key="6">
    <source>
        <dbReference type="ARBA" id="ARBA00023326"/>
    </source>
</evidence>
<dbReference type="InterPro" id="IPR011583">
    <property type="entry name" value="Chitinase_II/V-like_cat"/>
</dbReference>
<dbReference type="InterPro" id="IPR001579">
    <property type="entry name" value="Glyco_hydro_18_chit_AS"/>
</dbReference>
<reference evidence="10" key="1">
    <citation type="submission" date="2021-09" db="EMBL/GenBank/DDBJ databases">
        <title>First case of bloodstream infection caused by Mixta hanseatica sp. nov., a member of the Erwiniaceae family.</title>
        <authorList>
            <person name="Both A."/>
            <person name="Huang J."/>
            <person name="Wenzel P."/>
            <person name="Aepfelbacher M."/>
            <person name="Rohde H."/>
            <person name="Christner M."/>
            <person name="Hentschke M."/>
        </authorList>
    </citation>
    <scope>NUCLEOTIDE SEQUENCE</scope>
    <source>
        <strain evidence="10">X22927</strain>
    </source>
</reference>
<keyword evidence="3 7" id="KW-0378">Hydrolase</keyword>
<proteinExistence type="predicted"/>
<keyword evidence="11" id="KW-1185">Reference proteome</keyword>
<dbReference type="EC" id="3.2.1.14" evidence="2"/>
<protein>
    <recommendedName>
        <fullName evidence="2">chitinase</fullName>
        <ecNumber evidence="2">3.2.1.14</ecNumber>
    </recommendedName>
</protein>
<evidence type="ECO:0000256" key="3">
    <source>
        <dbReference type="ARBA" id="ARBA00022801"/>
    </source>
</evidence>
<evidence type="ECO:0000313" key="10">
    <source>
        <dbReference type="EMBL" id="UQY44500.1"/>
    </source>
</evidence>
<dbReference type="InterPro" id="IPR001223">
    <property type="entry name" value="Glyco_hydro18_cat"/>
</dbReference>
<organism evidence="10 11">
    <name type="scientific">Mixta hanseatica</name>
    <dbReference type="NCBI Taxonomy" id="2872648"/>
    <lineage>
        <taxon>Bacteria</taxon>
        <taxon>Pseudomonadati</taxon>
        <taxon>Pseudomonadota</taxon>
        <taxon>Gammaproteobacteria</taxon>
        <taxon>Enterobacterales</taxon>
        <taxon>Erwiniaceae</taxon>
        <taxon>Mixta</taxon>
    </lineage>
</organism>
<gene>
    <name evidence="10" type="ORF">K6958_01965</name>
</gene>
<keyword evidence="5 7" id="KW-0326">Glycosidase</keyword>
<dbReference type="SMART" id="SM00636">
    <property type="entry name" value="Glyco_18"/>
    <property type="match status" value="1"/>
</dbReference>
<evidence type="ECO:0000256" key="8">
    <source>
        <dbReference type="SAM" id="SignalP"/>
    </source>
</evidence>
<dbReference type="PANTHER" id="PTHR11177:SF317">
    <property type="entry name" value="CHITINASE 12-RELATED"/>
    <property type="match status" value="1"/>
</dbReference>
<dbReference type="Gene3D" id="3.20.20.80">
    <property type="entry name" value="Glycosidases"/>
    <property type="match status" value="1"/>
</dbReference>
<dbReference type="SUPFAM" id="SSF51445">
    <property type="entry name" value="(Trans)glycosidases"/>
    <property type="match status" value="1"/>
</dbReference>
<feature type="chain" id="PRO_5046171832" description="chitinase" evidence="8">
    <location>
        <begin position="26"/>
        <end position="659"/>
    </location>
</feature>
<dbReference type="Pfam" id="PF00704">
    <property type="entry name" value="Glyco_hydro_18"/>
    <property type="match status" value="1"/>
</dbReference>
<dbReference type="EMBL" id="CP082904">
    <property type="protein sequence ID" value="UQY44500.1"/>
    <property type="molecule type" value="Genomic_DNA"/>
</dbReference>
<accession>A0ABY4RCT0</accession>
<dbReference type="PROSITE" id="PS51910">
    <property type="entry name" value="GH18_2"/>
    <property type="match status" value="1"/>
</dbReference>
<keyword evidence="6" id="KW-0119">Carbohydrate metabolism</keyword>
<name>A0ABY4RCT0_9GAMM</name>
<dbReference type="PROSITE" id="PS01095">
    <property type="entry name" value="GH18_1"/>
    <property type="match status" value="1"/>
</dbReference>
<dbReference type="InterPro" id="IPR017853">
    <property type="entry name" value="GH"/>
</dbReference>
<evidence type="ECO:0000256" key="2">
    <source>
        <dbReference type="ARBA" id="ARBA00012729"/>
    </source>
</evidence>
<dbReference type="Proteomes" id="UP001056635">
    <property type="component" value="Chromosome"/>
</dbReference>
<evidence type="ECO:0000256" key="7">
    <source>
        <dbReference type="RuleBase" id="RU000489"/>
    </source>
</evidence>
<evidence type="ECO:0000256" key="1">
    <source>
        <dbReference type="ARBA" id="ARBA00000822"/>
    </source>
</evidence>
<feature type="domain" description="GH18" evidence="9">
    <location>
        <begin position="170"/>
        <end position="546"/>
    </location>
</feature>
<dbReference type="InterPro" id="IPR029070">
    <property type="entry name" value="Chitinase_insertion_sf"/>
</dbReference>
<comment type="catalytic activity">
    <reaction evidence="1">
        <text>Random endo-hydrolysis of N-acetyl-beta-D-glucosaminide (1-&gt;4)-beta-linkages in chitin and chitodextrins.</text>
        <dbReference type="EC" id="3.2.1.14"/>
    </reaction>
</comment>
<dbReference type="Gene3D" id="3.10.50.10">
    <property type="match status" value="1"/>
</dbReference>
<dbReference type="InterPro" id="IPR050314">
    <property type="entry name" value="Glycosyl_Hydrlase_18"/>
</dbReference>
<evidence type="ECO:0000256" key="5">
    <source>
        <dbReference type="ARBA" id="ARBA00023295"/>
    </source>
</evidence>
<dbReference type="SUPFAM" id="SSF54556">
    <property type="entry name" value="Chitinase insertion domain"/>
    <property type="match status" value="1"/>
</dbReference>
<feature type="signal peptide" evidence="8">
    <location>
        <begin position="1"/>
        <end position="25"/>
    </location>
</feature>
<evidence type="ECO:0000259" key="9">
    <source>
        <dbReference type="PROSITE" id="PS51910"/>
    </source>
</evidence>
<sequence>MRLNKIVSGLLLASCTVMASYTAMASDGVLLVDDQQNIIVGLTDLKMYSTDGGKTWHEIYAGGKDENGKEIKFFGEAEVIVAEYDWEFFEYAYDETKVYDQKSQYIIYDDSLWQNQWWAGPGQLPGTDPVWRRIGDAKPDIIKVLRFSPYTGQQAQDFQKQLKEALSSKRKVIGYFPEWGVYKAHDYFTPEKVAYNQISHLNYGFAVVTSAGIVETHDTGKGPALMKELAKRTKEAGVINMLSVGGYTNSQVCAERCNEPEENQVKVFEAATATPQRVERLASSIVDYMIQWGFDGVDIDWEYPSTEKQAAQYTQLIKSLRAKLDALGLKNDRYYQLSSAVTANHNNIKYTNPAETAPLLDSVNVMSYDYHGAFDAITGHNSPLYANSLDSDKKFNIDSTMKEYNQTWGIPKNKLMVGLSWYGRAWDFVSANENIAGLPGLFNSGRAGVKGQWDDKNEFTGTNPYRKLKQMALDKQFQRYWDAQAHVPYLYNASAQEFYTYDDTDSIREKVNYIEREGYGGAIIWDLSGDTDDHELGAISAKLLSQEIGLDLNVDVARQPDGRMAIKTTLDKETFNAEKRIMIYINNTYEGEIYNSRSYYSSNTYNANGTVTVKTNITAEPNVGDTVKVVLAEGQPGWSHSVDSGKLLKQVTITEEMLK</sequence>